<evidence type="ECO:0000256" key="4">
    <source>
        <dbReference type="ARBA" id="ARBA00017286"/>
    </source>
</evidence>
<dbReference type="Proteomes" id="UP001388673">
    <property type="component" value="Unassembled WGS sequence"/>
</dbReference>
<dbReference type="Pfam" id="PF09811">
    <property type="entry name" value="Yae1_N"/>
    <property type="match status" value="1"/>
</dbReference>
<accession>A0AAW0YW00</accession>
<evidence type="ECO:0000313" key="11">
    <source>
        <dbReference type="Proteomes" id="UP001388673"/>
    </source>
</evidence>
<feature type="domain" description="Essential protein Yae1 N-terminal" evidence="9">
    <location>
        <begin position="50"/>
        <end position="88"/>
    </location>
</feature>
<dbReference type="PANTHER" id="PTHR18829:SF0">
    <property type="entry name" value="PROTEIN YAE1 HOMOLOG"/>
    <property type="match status" value="1"/>
</dbReference>
<feature type="region of interest" description="Disordered" evidence="8">
    <location>
        <begin position="136"/>
        <end position="188"/>
    </location>
</feature>
<organism evidence="10 11">
    <name type="scientific">Kwoniella newhampshirensis</name>
    <dbReference type="NCBI Taxonomy" id="1651941"/>
    <lineage>
        <taxon>Eukaryota</taxon>
        <taxon>Fungi</taxon>
        <taxon>Dikarya</taxon>
        <taxon>Basidiomycota</taxon>
        <taxon>Agaricomycotina</taxon>
        <taxon>Tremellomycetes</taxon>
        <taxon>Tremellales</taxon>
        <taxon>Cryptococcaceae</taxon>
        <taxon>Kwoniella</taxon>
    </lineage>
</organism>
<comment type="subcellular location">
    <subcellularLocation>
        <location evidence="2">Cytoplasm</location>
    </subcellularLocation>
    <subcellularLocation>
        <location evidence="1">Nucleus</location>
    </subcellularLocation>
</comment>
<dbReference type="GO" id="GO:0005634">
    <property type="term" value="C:nucleus"/>
    <property type="evidence" value="ECO:0007669"/>
    <property type="project" value="UniProtKB-SubCell"/>
</dbReference>
<evidence type="ECO:0000313" key="10">
    <source>
        <dbReference type="EMBL" id="KAK8847364.1"/>
    </source>
</evidence>
<proteinExistence type="inferred from homology"/>
<dbReference type="InterPro" id="IPR038881">
    <property type="entry name" value="Yae1-like"/>
</dbReference>
<evidence type="ECO:0000256" key="6">
    <source>
        <dbReference type="ARBA" id="ARBA00022490"/>
    </source>
</evidence>
<name>A0AAW0YW00_9TREE</name>
<dbReference type="GO" id="GO:0005737">
    <property type="term" value="C:cytoplasm"/>
    <property type="evidence" value="ECO:0007669"/>
    <property type="project" value="UniProtKB-SubCell"/>
</dbReference>
<dbReference type="KEGG" id="kne:92182479"/>
<feature type="compositionally biased region" description="Basic and acidic residues" evidence="8">
    <location>
        <begin position="158"/>
        <end position="171"/>
    </location>
</feature>
<gene>
    <name evidence="10" type="ORF">IAR55_005221</name>
</gene>
<evidence type="ECO:0000256" key="5">
    <source>
        <dbReference type="ARBA" id="ARBA00018400"/>
    </source>
</evidence>
<dbReference type="InterPro" id="IPR019191">
    <property type="entry name" value="Essential_protein_Yae1_N"/>
</dbReference>
<evidence type="ECO:0000256" key="2">
    <source>
        <dbReference type="ARBA" id="ARBA00004496"/>
    </source>
</evidence>
<evidence type="ECO:0000256" key="1">
    <source>
        <dbReference type="ARBA" id="ARBA00004123"/>
    </source>
</evidence>
<keyword evidence="7" id="KW-0539">Nucleus</keyword>
<reference evidence="10 11" key="1">
    <citation type="journal article" date="2024" name="bioRxiv">
        <title>Comparative genomics of Cryptococcus and Kwoniella reveals pathogenesis evolution and contrasting karyotype dynamics via intercentromeric recombination or chromosome fusion.</title>
        <authorList>
            <person name="Coelho M.A."/>
            <person name="David-Palma M."/>
            <person name="Shea T."/>
            <person name="Bowers K."/>
            <person name="McGinley-Smith S."/>
            <person name="Mohammad A.W."/>
            <person name="Gnirke A."/>
            <person name="Yurkov A.M."/>
            <person name="Nowrousian M."/>
            <person name="Sun S."/>
            <person name="Cuomo C.A."/>
            <person name="Heitman J."/>
        </authorList>
    </citation>
    <scope>NUCLEOTIDE SEQUENCE [LARGE SCALE GENOMIC DNA]</scope>
    <source>
        <strain evidence="10 11">CBS 13917</strain>
    </source>
</reference>
<evidence type="ECO:0000259" key="9">
    <source>
        <dbReference type="Pfam" id="PF09811"/>
    </source>
</evidence>
<comment type="caution">
    <text evidence="10">The sequence shown here is derived from an EMBL/GenBank/DDBJ whole genome shotgun (WGS) entry which is preliminary data.</text>
</comment>
<dbReference type="PANTHER" id="PTHR18829">
    <property type="entry name" value="PROTEIN YAE1 HOMOLOG"/>
    <property type="match status" value="1"/>
</dbReference>
<protein>
    <recommendedName>
        <fullName evidence="5">Protein YAE1</fullName>
    </recommendedName>
    <alternativeName>
        <fullName evidence="4">Protein yae1</fullName>
    </alternativeName>
</protein>
<dbReference type="GeneID" id="92182479"/>
<comment type="similarity">
    <text evidence="3">Belongs to the YAE1 family.</text>
</comment>
<evidence type="ECO:0000256" key="3">
    <source>
        <dbReference type="ARBA" id="ARBA00007096"/>
    </source>
</evidence>
<dbReference type="RefSeq" id="XP_066800882.1">
    <property type="nucleotide sequence ID" value="XM_066948314.1"/>
</dbReference>
<keyword evidence="11" id="KW-1185">Reference proteome</keyword>
<evidence type="ECO:0000256" key="8">
    <source>
        <dbReference type="SAM" id="MobiDB-lite"/>
    </source>
</evidence>
<dbReference type="EMBL" id="JBCAWK010000010">
    <property type="protein sequence ID" value="KAK8847364.1"/>
    <property type="molecule type" value="Genomic_DNA"/>
</dbReference>
<evidence type="ECO:0000256" key="7">
    <source>
        <dbReference type="ARBA" id="ARBA00023242"/>
    </source>
</evidence>
<keyword evidence="6" id="KW-0963">Cytoplasm</keyword>
<sequence>MAYPAGGIGHDVSIEMDEDDWYAPPTQGGAEDPLVDQEYTRLSSRYADAGYREGITDGKLSTLQRGFDDSFAASVPLSRQIGQLRGKAAALLAYISVLPLSSSSAQGVSVEDDLRELVRELGRLRRDQILPEDLERVAHERDEHGEEGRGEGGYVLDGNEKRDMESLERSLELLSGSGSGEGRREDGKIVLEKLEERLQDLGTKVKQ</sequence>
<feature type="compositionally biased region" description="Basic and acidic residues" evidence="8">
    <location>
        <begin position="136"/>
        <end position="150"/>
    </location>
</feature>
<dbReference type="AlphaFoldDB" id="A0AAW0YW00"/>